<keyword evidence="7" id="KW-0804">Transcription</keyword>
<keyword evidence="5" id="KW-0862">Zinc</keyword>
<feature type="compositionally biased region" description="Low complexity" evidence="10">
    <location>
        <begin position="286"/>
        <end position="296"/>
    </location>
</feature>
<dbReference type="FunFam" id="3.30.160.60:FF:000690">
    <property type="entry name" value="Zinc finger protein 354C"/>
    <property type="match status" value="1"/>
</dbReference>
<keyword evidence="2" id="KW-0479">Metal-binding</keyword>
<feature type="compositionally biased region" description="Low complexity" evidence="10">
    <location>
        <begin position="47"/>
        <end position="61"/>
    </location>
</feature>
<dbReference type="PROSITE" id="PS50157">
    <property type="entry name" value="ZINC_FINGER_C2H2_2"/>
    <property type="match status" value="4"/>
</dbReference>
<feature type="domain" description="C2H2-type" evidence="11">
    <location>
        <begin position="225"/>
        <end position="254"/>
    </location>
</feature>
<keyword evidence="8" id="KW-0539">Nucleus</keyword>
<reference evidence="12 13" key="1">
    <citation type="submission" date="2019-09" db="EMBL/GenBank/DDBJ databases">
        <title>The hologenome of the rock-dwelling lichen Lasallia pustulata.</title>
        <authorList>
            <person name="Greshake Tzovaras B."/>
            <person name="Segers F."/>
            <person name="Bicker A."/>
            <person name="Dal Grande F."/>
            <person name="Otte J."/>
            <person name="Hankeln T."/>
            <person name="Schmitt I."/>
            <person name="Ebersberger I."/>
        </authorList>
    </citation>
    <scope>NUCLEOTIDE SEQUENCE [LARGE SCALE GENOMIC DNA]</scope>
    <source>
        <strain evidence="12">A1-1</strain>
    </source>
</reference>
<dbReference type="PANTHER" id="PTHR14003">
    <property type="entry name" value="TRANSCRIPTIONAL REPRESSOR PROTEIN YY"/>
    <property type="match status" value="1"/>
</dbReference>
<feature type="compositionally biased region" description="Polar residues" evidence="10">
    <location>
        <begin position="389"/>
        <end position="399"/>
    </location>
</feature>
<evidence type="ECO:0000256" key="4">
    <source>
        <dbReference type="ARBA" id="ARBA00022771"/>
    </source>
</evidence>
<evidence type="ECO:0000256" key="7">
    <source>
        <dbReference type="ARBA" id="ARBA00023163"/>
    </source>
</evidence>
<dbReference type="FunFam" id="3.30.160.60:FF:000464">
    <property type="entry name" value="Zinc finger and SCAN domain containing 25"/>
    <property type="match status" value="1"/>
</dbReference>
<feature type="compositionally biased region" description="Low complexity" evidence="10">
    <location>
        <begin position="259"/>
        <end position="272"/>
    </location>
</feature>
<dbReference type="GO" id="GO:0000785">
    <property type="term" value="C:chromatin"/>
    <property type="evidence" value="ECO:0007669"/>
    <property type="project" value="TreeGrafter"/>
</dbReference>
<feature type="domain" description="C2H2-type" evidence="11">
    <location>
        <begin position="167"/>
        <end position="196"/>
    </location>
</feature>
<dbReference type="FunFam" id="3.30.160.60:FF:000125">
    <property type="entry name" value="Putative zinc finger protein 143"/>
    <property type="match status" value="1"/>
</dbReference>
<sequence>MDITTILNSKGPAAAAAAEQQWQQQLAQAAQANVRTSSDTGSEHGMSPQPSDHSSRYSSRSTQPLHNMGGLPNGMRYPSPSQMQQPMSMLQNSYVPQTFGLDNGYLQAHPQQHQEQPQDQQDQQRLSSRQPAGDTMKAFACTNCGKGFARRSDLARHERIHTGIRPHVCDYPGCNKQFIQRSALTVHARVHTGEKPHMCERCGKPFSDSSSLARHRRIHSGKRPYKCPFADCQKTFTRRTTLTRHQNHHTGTVEEAAAATAAALASRPSGRSQRPRSESGTYSDTGSGNSSPSPGGRTMSLSPSTEAAQVAALQRQPNDFSYMTPGSLPMHMRSDLQQASARSSPASSAQSLSAYGGSNAHRQAMTSHPIMYGPPPTLEPPTHQEHRQSGGSNNGSPHMNSIGWISPGHPGMGSPGHSDGYIYPEPPYVAAAPHLYYPNSNIRRPQSTEPDQYETKPRIIGGEVWTGQM</sequence>
<dbReference type="SMART" id="SM00355">
    <property type="entry name" value="ZnF_C2H2"/>
    <property type="match status" value="4"/>
</dbReference>
<evidence type="ECO:0000256" key="5">
    <source>
        <dbReference type="ARBA" id="ARBA00022833"/>
    </source>
</evidence>
<feature type="compositionally biased region" description="Low complexity" evidence="10">
    <location>
        <begin position="109"/>
        <end position="130"/>
    </location>
</feature>
<comment type="similarity">
    <text evidence="1">Belongs to the krueppel C2H2-type zinc-finger protein family.</text>
</comment>
<evidence type="ECO:0000256" key="8">
    <source>
        <dbReference type="ARBA" id="ARBA00023242"/>
    </source>
</evidence>
<proteinExistence type="inferred from homology"/>
<dbReference type="Pfam" id="PF00096">
    <property type="entry name" value="zf-C2H2"/>
    <property type="match status" value="4"/>
</dbReference>
<feature type="compositionally biased region" description="Low complexity" evidence="10">
    <location>
        <begin position="337"/>
        <end position="354"/>
    </location>
</feature>
<feature type="region of interest" description="Disordered" evidence="10">
    <location>
        <begin position="259"/>
        <end position="311"/>
    </location>
</feature>
<evidence type="ECO:0000313" key="12">
    <source>
        <dbReference type="EMBL" id="KAA6414646.1"/>
    </source>
</evidence>
<dbReference type="OrthoDB" id="3437960at2759"/>
<name>A0A5M8Q103_9LECA</name>
<dbReference type="SUPFAM" id="SSF57667">
    <property type="entry name" value="beta-beta-alpha zinc fingers"/>
    <property type="match status" value="2"/>
</dbReference>
<evidence type="ECO:0000256" key="2">
    <source>
        <dbReference type="ARBA" id="ARBA00022723"/>
    </source>
</evidence>
<feature type="compositionally biased region" description="Low complexity" evidence="10">
    <location>
        <begin position="18"/>
        <end position="32"/>
    </location>
</feature>
<dbReference type="Proteomes" id="UP000324767">
    <property type="component" value="Unassembled WGS sequence"/>
</dbReference>
<feature type="region of interest" description="Disordered" evidence="10">
    <location>
        <begin position="18"/>
        <end position="87"/>
    </location>
</feature>
<feature type="region of interest" description="Disordered" evidence="10">
    <location>
        <begin position="109"/>
        <end position="134"/>
    </location>
</feature>
<dbReference type="GO" id="GO:0005667">
    <property type="term" value="C:transcription regulator complex"/>
    <property type="evidence" value="ECO:0007669"/>
    <property type="project" value="TreeGrafter"/>
</dbReference>
<protein>
    <recommendedName>
        <fullName evidence="11">C2H2-type domain-containing protein</fullName>
    </recommendedName>
</protein>
<evidence type="ECO:0000256" key="6">
    <source>
        <dbReference type="ARBA" id="ARBA00023015"/>
    </source>
</evidence>
<dbReference type="GO" id="GO:0008270">
    <property type="term" value="F:zinc ion binding"/>
    <property type="evidence" value="ECO:0007669"/>
    <property type="project" value="UniProtKB-KW"/>
</dbReference>
<evidence type="ECO:0000256" key="1">
    <source>
        <dbReference type="ARBA" id="ARBA00006991"/>
    </source>
</evidence>
<feature type="domain" description="C2H2-type" evidence="11">
    <location>
        <begin position="139"/>
        <end position="166"/>
    </location>
</feature>
<dbReference type="Gene3D" id="3.30.160.60">
    <property type="entry name" value="Classic Zinc Finger"/>
    <property type="match status" value="4"/>
</dbReference>
<feature type="domain" description="C2H2-type" evidence="11">
    <location>
        <begin position="197"/>
        <end position="224"/>
    </location>
</feature>
<dbReference type="InterPro" id="IPR013087">
    <property type="entry name" value="Znf_C2H2_type"/>
</dbReference>
<dbReference type="GO" id="GO:0000978">
    <property type="term" value="F:RNA polymerase II cis-regulatory region sequence-specific DNA binding"/>
    <property type="evidence" value="ECO:0007669"/>
    <property type="project" value="TreeGrafter"/>
</dbReference>
<dbReference type="GO" id="GO:0000981">
    <property type="term" value="F:DNA-binding transcription factor activity, RNA polymerase II-specific"/>
    <property type="evidence" value="ECO:0007669"/>
    <property type="project" value="UniProtKB-ARBA"/>
</dbReference>
<dbReference type="EMBL" id="VXIT01000002">
    <property type="protein sequence ID" value="KAA6414646.1"/>
    <property type="molecule type" value="Genomic_DNA"/>
</dbReference>
<comment type="caution">
    <text evidence="12">The sequence shown here is derived from an EMBL/GenBank/DDBJ whole genome shotgun (WGS) entry which is preliminary data.</text>
</comment>
<evidence type="ECO:0000256" key="3">
    <source>
        <dbReference type="ARBA" id="ARBA00022737"/>
    </source>
</evidence>
<evidence type="ECO:0000313" key="13">
    <source>
        <dbReference type="Proteomes" id="UP000324767"/>
    </source>
</evidence>
<dbReference type="AlphaFoldDB" id="A0A5M8Q103"/>
<gene>
    <name evidence="12" type="ORF">FRX48_01396</name>
</gene>
<dbReference type="PROSITE" id="PS00028">
    <property type="entry name" value="ZINC_FINGER_C2H2_1"/>
    <property type="match status" value="4"/>
</dbReference>
<evidence type="ECO:0000259" key="11">
    <source>
        <dbReference type="PROSITE" id="PS50157"/>
    </source>
</evidence>
<organism evidence="12 13">
    <name type="scientific">Lasallia pustulata</name>
    <dbReference type="NCBI Taxonomy" id="136370"/>
    <lineage>
        <taxon>Eukaryota</taxon>
        <taxon>Fungi</taxon>
        <taxon>Dikarya</taxon>
        <taxon>Ascomycota</taxon>
        <taxon>Pezizomycotina</taxon>
        <taxon>Lecanoromycetes</taxon>
        <taxon>OSLEUM clade</taxon>
        <taxon>Umbilicariomycetidae</taxon>
        <taxon>Umbilicariales</taxon>
        <taxon>Umbilicariaceae</taxon>
        <taxon>Lasallia</taxon>
    </lineage>
</organism>
<keyword evidence="4 9" id="KW-0863">Zinc-finger</keyword>
<feature type="compositionally biased region" description="Low complexity" evidence="10">
    <location>
        <begin position="78"/>
        <end position="87"/>
    </location>
</feature>
<keyword evidence="3" id="KW-0677">Repeat</keyword>
<feature type="region of interest" description="Disordered" evidence="10">
    <location>
        <begin position="335"/>
        <end position="418"/>
    </location>
</feature>
<dbReference type="InterPro" id="IPR036236">
    <property type="entry name" value="Znf_C2H2_sf"/>
</dbReference>
<dbReference type="PANTHER" id="PTHR14003:SF20">
    <property type="entry name" value="FINGER DOMAIN PROTEIN, PUTATIVE (AFU_ORTHOLOGUE AFUA_4G10380)-RELATED"/>
    <property type="match status" value="1"/>
</dbReference>
<keyword evidence="6" id="KW-0805">Transcription regulation</keyword>
<accession>A0A5M8Q103</accession>
<evidence type="ECO:0000256" key="10">
    <source>
        <dbReference type="SAM" id="MobiDB-lite"/>
    </source>
</evidence>
<evidence type="ECO:0000256" key="9">
    <source>
        <dbReference type="PROSITE-ProRule" id="PRU00042"/>
    </source>
</evidence>